<dbReference type="PROSITE" id="PS50240">
    <property type="entry name" value="TRYPSIN_DOM"/>
    <property type="match status" value="1"/>
</dbReference>
<dbReference type="InterPro" id="IPR001314">
    <property type="entry name" value="Peptidase_S1A"/>
</dbReference>
<dbReference type="SUPFAM" id="SSF50494">
    <property type="entry name" value="Trypsin-like serine proteases"/>
    <property type="match status" value="1"/>
</dbReference>
<comment type="caution">
    <text evidence="9">The sequence shown here is derived from an EMBL/GenBank/DDBJ whole genome shotgun (WGS) entry which is preliminary data.</text>
</comment>
<keyword evidence="6" id="KW-0720">Serine protease</keyword>
<feature type="chain" id="PRO_5032635392" evidence="7">
    <location>
        <begin position="25"/>
        <end position="652"/>
    </location>
</feature>
<protein>
    <submittedName>
        <fullName evidence="9">Trypsin-like serine protease</fullName>
    </submittedName>
</protein>
<accession>A0A845AXC9</accession>
<keyword evidence="10" id="KW-1185">Reference proteome</keyword>
<comment type="subcellular location">
    <subcellularLocation>
        <location evidence="1">Secreted</location>
    </subcellularLocation>
</comment>
<keyword evidence="7" id="KW-0732">Signal</keyword>
<dbReference type="Pfam" id="PF00089">
    <property type="entry name" value="Trypsin"/>
    <property type="match status" value="1"/>
</dbReference>
<dbReference type="GO" id="GO:0006508">
    <property type="term" value="P:proteolysis"/>
    <property type="evidence" value="ECO:0007669"/>
    <property type="project" value="UniProtKB-KW"/>
</dbReference>
<dbReference type="CDD" id="cd00190">
    <property type="entry name" value="Tryp_SPc"/>
    <property type="match status" value="1"/>
</dbReference>
<reference evidence="9 10" key="1">
    <citation type="submission" date="2019-12" db="EMBL/GenBank/DDBJ databases">
        <title>Genomic-based taxomic classification of the family Erythrobacteraceae.</title>
        <authorList>
            <person name="Xu L."/>
        </authorList>
    </citation>
    <scope>NUCLEOTIDE SEQUENCE [LARGE SCALE GENOMIC DNA]</scope>
    <source>
        <strain evidence="9 10">JCM 16677</strain>
    </source>
</reference>
<keyword evidence="5" id="KW-1015">Disulfide bond</keyword>
<dbReference type="InterPro" id="IPR018114">
    <property type="entry name" value="TRYPSIN_HIS"/>
</dbReference>
<dbReference type="PROSITE" id="PS00134">
    <property type="entry name" value="TRYPSIN_HIS"/>
    <property type="match status" value="1"/>
</dbReference>
<dbReference type="InterPro" id="IPR050127">
    <property type="entry name" value="Serine_Proteases_S1"/>
</dbReference>
<evidence type="ECO:0000256" key="1">
    <source>
        <dbReference type="ARBA" id="ARBA00004613"/>
    </source>
</evidence>
<evidence type="ECO:0000313" key="9">
    <source>
        <dbReference type="EMBL" id="MXP31418.1"/>
    </source>
</evidence>
<organism evidence="9 10">
    <name type="scientific">Parerythrobacter jejuensis</name>
    <dbReference type="NCBI Taxonomy" id="795812"/>
    <lineage>
        <taxon>Bacteria</taxon>
        <taxon>Pseudomonadati</taxon>
        <taxon>Pseudomonadota</taxon>
        <taxon>Alphaproteobacteria</taxon>
        <taxon>Sphingomonadales</taxon>
        <taxon>Erythrobacteraceae</taxon>
        <taxon>Parerythrobacter</taxon>
    </lineage>
</organism>
<dbReference type="SMART" id="SM00020">
    <property type="entry name" value="Tryp_SPc"/>
    <property type="match status" value="1"/>
</dbReference>
<dbReference type="InterPro" id="IPR009003">
    <property type="entry name" value="Peptidase_S1_PA"/>
</dbReference>
<dbReference type="InterPro" id="IPR001254">
    <property type="entry name" value="Trypsin_dom"/>
</dbReference>
<dbReference type="InterPro" id="IPR043504">
    <property type="entry name" value="Peptidase_S1_PA_chymotrypsin"/>
</dbReference>
<evidence type="ECO:0000256" key="7">
    <source>
        <dbReference type="SAM" id="SignalP"/>
    </source>
</evidence>
<evidence type="ECO:0000256" key="3">
    <source>
        <dbReference type="ARBA" id="ARBA00022670"/>
    </source>
</evidence>
<dbReference type="Proteomes" id="UP000446786">
    <property type="component" value="Unassembled WGS sequence"/>
</dbReference>
<evidence type="ECO:0000313" key="10">
    <source>
        <dbReference type="Proteomes" id="UP000446786"/>
    </source>
</evidence>
<feature type="signal peptide" evidence="7">
    <location>
        <begin position="1"/>
        <end position="24"/>
    </location>
</feature>
<dbReference type="Gene3D" id="2.40.10.10">
    <property type="entry name" value="Trypsin-like serine proteases"/>
    <property type="match status" value="1"/>
</dbReference>
<evidence type="ECO:0000256" key="4">
    <source>
        <dbReference type="ARBA" id="ARBA00022801"/>
    </source>
</evidence>
<evidence type="ECO:0000256" key="5">
    <source>
        <dbReference type="ARBA" id="ARBA00023157"/>
    </source>
</evidence>
<dbReference type="PROSITE" id="PS00135">
    <property type="entry name" value="TRYPSIN_SER"/>
    <property type="match status" value="1"/>
</dbReference>
<evidence type="ECO:0000259" key="8">
    <source>
        <dbReference type="PROSITE" id="PS50240"/>
    </source>
</evidence>
<dbReference type="RefSeq" id="WP_160778863.1">
    <property type="nucleotide sequence ID" value="NZ_WTYE01000001.1"/>
</dbReference>
<dbReference type="GO" id="GO:0004252">
    <property type="term" value="F:serine-type endopeptidase activity"/>
    <property type="evidence" value="ECO:0007669"/>
    <property type="project" value="InterPro"/>
</dbReference>
<dbReference type="PANTHER" id="PTHR24264">
    <property type="entry name" value="TRYPSIN-RELATED"/>
    <property type="match status" value="1"/>
</dbReference>
<feature type="domain" description="Peptidase S1" evidence="8">
    <location>
        <begin position="367"/>
        <end position="639"/>
    </location>
</feature>
<dbReference type="AlphaFoldDB" id="A0A845AXC9"/>
<dbReference type="PANTHER" id="PTHR24264:SF65">
    <property type="entry name" value="SRCR DOMAIN-CONTAINING PROTEIN"/>
    <property type="match status" value="1"/>
</dbReference>
<name>A0A845AXC9_9SPHN</name>
<dbReference type="GO" id="GO:0005615">
    <property type="term" value="C:extracellular space"/>
    <property type="evidence" value="ECO:0007669"/>
    <property type="project" value="TreeGrafter"/>
</dbReference>
<dbReference type="InterPro" id="IPR033116">
    <property type="entry name" value="TRYPSIN_SER"/>
</dbReference>
<proteinExistence type="predicted"/>
<dbReference type="EMBL" id="WTYE01000001">
    <property type="protein sequence ID" value="MXP31418.1"/>
    <property type="molecule type" value="Genomic_DNA"/>
</dbReference>
<dbReference type="PRINTS" id="PR00722">
    <property type="entry name" value="CHYMOTRYPSIN"/>
</dbReference>
<evidence type="ECO:0000256" key="6">
    <source>
        <dbReference type="RuleBase" id="RU363034"/>
    </source>
</evidence>
<keyword evidence="2" id="KW-0964">Secreted</keyword>
<gene>
    <name evidence="9" type="ORF">GRI94_06245</name>
</gene>
<keyword evidence="3 6" id="KW-0645">Protease</keyword>
<sequence>MMIGSMACMLVIGAMACMVSMPFAARSQDQASDPFAADTLSSEPPVRVEMRTTAPLRVRLSEDLEPDDAAAIRSVIDARPGWEIGARPHYEIVPNPEFFEHILLVPIKGMTDDTLSAFDPALQKLGPMSVEDIFEYYAEPSHEARAWASNVPQPIDLGFASHPDFLPALGQNLDRFYRRKALLALESSRGYGNGSAVCISVETPLDDTCPMPGPDGWNTVPVDRPAYFTVRSNSARLDSFITVVMITPNGEIVPVLAQPARAQRYGYFDPEEQSRYLFADNLDAPVSLGQPGRYDVLTIVSDEPIDPRIWRLRQGMGAHGEFCRNGLERNLCRAMIGSNLASEYSGSANIARQILWATAYRGGTGYVTNGTLAELGVSRWQAQLFTPRGRSPLGRSGRRGPGLVWLYNFEKSHKCGGSYLGDGFVLTAAHCVSKAGMKDLYVRLGTRNITTGGNSFAVQSIAVHNRSKWSSQRADVALIKLRPSRRLATLQQQGKLAAIPIAQGRMSALPRGSTVTVTGWGLTGAIAPGGDAMLDQEGNAQRNPRHLLKANLSVRPTSECTAFSSYRFFSAGEVVCAGSGTAGRDACFGDSGGPLTRSVRGRRVLVGIVSAGIGCGQDNTPGVYMRASRFTGWVNRAKSKLRRVQSGFHVVS</sequence>
<dbReference type="OrthoDB" id="267336at2"/>
<keyword evidence="4 6" id="KW-0378">Hydrolase</keyword>
<evidence type="ECO:0000256" key="2">
    <source>
        <dbReference type="ARBA" id="ARBA00022525"/>
    </source>
</evidence>